<name>A0ABS3JZ75_9HYPH</name>
<dbReference type="InterPro" id="IPR051603">
    <property type="entry name" value="Zinc-ADH_QOR/CCCR"/>
</dbReference>
<gene>
    <name evidence="3" type="ORF">IPV26_09995</name>
</gene>
<evidence type="ECO:0000313" key="4">
    <source>
        <dbReference type="Proteomes" id="UP000718278"/>
    </source>
</evidence>
<dbReference type="InterPro" id="IPR013149">
    <property type="entry name" value="ADH-like_C"/>
</dbReference>
<dbReference type="EMBL" id="JADIJS010000002">
    <property type="protein sequence ID" value="MBO1039990.1"/>
    <property type="molecule type" value="Genomic_DNA"/>
</dbReference>
<dbReference type="SUPFAM" id="SSF50129">
    <property type="entry name" value="GroES-like"/>
    <property type="match status" value="1"/>
</dbReference>
<comment type="caution">
    <text evidence="3">The sequence shown here is derived from an EMBL/GenBank/DDBJ whole genome shotgun (WGS) entry which is preliminary data.</text>
</comment>
<dbReference type="InterPro" id="IPR013154">
    <property type="entry name" value="ADH-like_N"/>
</dbReference>
<dbReference type="Pfam" id="PF00107">
    <property type="entry name" value="ADH_zinc_N"/>
    <property type="match status" value="1"/>
</dbReference>
<reference evidence="3 4" key="1">
    <citation type="submission" date="2020-10" db="EMBL/GenBank/DDBJ databases">
        <title>Genomic characterization of underground lake bacteria from Wind Cave National Park: Insight into the archetypical LuxI/LuxR and identification of LuxR solos.</title>
        <authorList>
            <person name="Wengert P.C."/>
            <person name="Savka M.A."/>
        </authorList>
    </citation>
    <scope>NUCLEOTIDE SEQUENCE [LARGE SCALE GENOMIC DNA]</scope>
    <source>
        <strain evidence="3 4">SD316</strain>
    </source>
</reference>
<proteinExistence type="predicted"/>
<dbReference type="Pfam" id="PF08240">
    <property type="entry name" value="ADH_N"/>
    <property type="match status" value="1"/>
</dbReference>
<dbReference type="InterPro" id="IPR011032">
    <property type="entry name" value="GroES-like_sf"/>
</dbReference>
<dbReference type="PANTHER" id="PTHR44154:SF1">
    <property type="entry name" value="QUINONE OXIDOREDUCTASE"/>
    <property type="match status" value="1"/>
</dbReference>
<feature type="domain" description="Enoyl reductase (ER)" evidence="2">
    <location>
        <begin position="12"/>
        <end position="325"/>
    </location>
</feature>
<dbReference type="RefSeq" id="WP_207488566.1">
    <property type="nucleotide sequence ID" value="NZ_JADIJS010000002.1"/>
</dbReference>
<sequence>MRAIYYDRQGPAEDVLILGTVPRPSPKEGEVLVRLHASGVNPTDVKARTGFSSPMAFERVIPHQDGAGIIEAVGSGVPTDRIGERVWLFEAQSGRAGGTAADYVLVPTGNAVRLPDSVPFEIGASLGIPALTAHRCLFADGNLSGKRVLVHGGAGVVGSAAIHLAKWAGAWVVTTVLDPAHEPIARAAGADVVLVTRDRDVAAEIKKATQGKGVDRIVDVNLVANLDLNLACLANGGVISAYAMSGAADEASIPLLRAMIAGAVFRFVYIYTVPEEAKQAAIADITACLEADAYRPMIGLTLPLHKTAEAHIALERGTVVGKVIIQVFEEQPN</sequence>
<dbReference type="InterPro" id="IPR036291">
    <property type="entry name" value="NAD(P)-bd_dom_sf"/>
</dbReference>
<evidence type="ECO:0000256" key="1">
    <source>
        <dbReference type="ARBA" id="ARBA00022857"/>
    </source>
</evidence>
<keyword evidence="1" id="KW-0521">NADP</keyword>
<keyword evidence="4" id="KW-1185">Reference proteome</keyword>
<dbReference type="SUPFAM" id="SSF51735">
    <property type="entry name" value="NAD(P)-binding Rossmann-fold domains"/>
    <property type="match status" value="1"/>
</dbReference>
<evidence type="ECO:0000313" key="3">
    <source>
        <dbReference type="EMBL" id="MBO1039990.1"/>
    </source>
</evidence>
<organism evidence="3 4">
    <name type="scientific">Brucella pituitosa</name>
    <dbReference type="NCBI Taxonomy" id="571256"/>
    <lineage>
        <taxon>Bacteria</taxon>
        <taxon>Pseudomonadati</taxon>
        <taxon>Pseudomonadota</taxon>
        <taxon>Alphaproteobacteria</taxon>
        <taxon>Hyphomicrobiales</taxon>
        <taxon>Brucellaceae</taxon>
        <taxon>Brucella/Ochrobactrum group</taxon>
        <taxon>Brucella</taxon>
    </lineage>
</organism>
<accession>A0ABS3JZ75</accession>
<dbReference type="Proteomes" id="UP000718278">
    <property type="component" value="Unassembled WGS sequence"/>
</dbReference>
<protein>
    <submittedName>
        <fullName evidence="3">NADPH:quinone reductase</fullName>
    </submittedName>
</protein>
<dbReference type="PANTHER" id="PTHR44154">
    <property type="entry name" value="QUINONE OXIDOREDUCTASE"/>
    <property type="match status" value="1"/>
</dbReference>
<dbReference type="SMART" id="SM00829">
    <property type="entry name" value="PKS_ER"/>
    <property type="match status" value="1"/>
</dbReference>
<dbReference type="CDD" id="cd08253">
    <property type="entry name" value="zeta_crystallin"/>
    <property type="match status" value="1"/>
</dbReference>
<dbReference type="Gene3D" id="3.40.50.720">
    <property type="entry name" value="NAD(P)-binding Rossmann-like Domain"/>
    <property type="match status" value="1"/>
</dbReference>
<evidence type="ECO:0000259" key="2">
    <source>
        <dbReference type="SMART" id="SM00829"/>
    </source>
</evidence>
<dbReference type="Gene3D" id="3.90.180.10">
    <property type="entry name" value="Medium-chain alcohol dehydrogenases, catalytic domain"/>
    <property type="match status" value="1"/>
</dbReference>
<dbReference type="InterPro" id="IPR020843">
    <property type="entry name" value="ER"/>
</dbReference>